<dbReference type="PANTHER" id="PTHR37888:SF11">
    <property type="entry name" value="DNA-BINDING BROMODOMAIN-CONTAINING PROTEIN"/>
    <property type="match status" value="1"/>
</dbReference>
<evidence type="ECO:0000256" key="3">
    <source>
        <dbReference type="SAM" id="MobiDB-lite"/>
    </source>
</evidence>
<feature type="compositionally biased region" description="Low complexity" evidence="3">
    <location>
        <begin position="446"/>
        <end position="455"/>
    </location>
</feature>
<dbReference type="InterPro" id="IPR001005">
    <property type="entry name" value="SANT/Myb"/>
</dbReference>
<proteinExistence type="predicted"/>
<dbReference type="Pfam" id="PF00249">
    <property type="entry name" value="Myb_DNA-binding"/>
    <property type="match status" value="1"/>
</dbReference>
<evidence type="ECO:0000256" key="2">
    <source>
        <dbReference type="PROSITE-ProRule" id="PRU00035"/>
    </source>
</evidence>
<feature type="compositionally biased region" description="Basic and acidic residues" evidence="3">
    <location>
        <begin position="152"/>
        <end position="165"/>
    </location>
</feature>
<evidence type="ECO:0000259" key="4">
    <source>
        <dbReference type="PROSITE" id="PS50014"/>
    </source>
</evidence>
<dbReference type="SUPFAM" id="SSF46689">
    <property type="entry name" value="Homeodomain-like"/>
    <property type="match status" value="1"/>
</dbReference>
<dbReference type="CDD" id="cd00167">
    <property type="entry name" value="SANT"/>
    <property type="match status" value="1"/>
</dbReference>
<organism evidence="5 6">
    <name type="scientific">Acacia crassicarpa</name>
    <name type="common">northern wattle</name>
    <dbReference type="NCBI Taxonomy" id="499986"/>
    <lineage>
        <taxon>Eukaryota</taxon>
        <taxon>Viridiplantae</taxon>
        <taxon>Streptophyta</taxon>
        <taxon>Embryophyta</taxon>
        <taxon>Tracheophyta</taxon>
        <taxon>Spermatophyta</taxon>
        <taxon>Magnoliopsida</taxon>
        <taxon>eudicotyledons</taxon>
        <taxon>Gunneridae</taxon>
        <taxon>Pentapetalae</taxon>
        <taxon>rosids</taxon>
        <taxon>fabids</taxon>
        <taxon>Fabales</taxon>
        <taxon>Fabaceae</taxon>
        <taxon>Caesalpinioideae</taxon>
        <taxon>mimosoid clade</taxon>
        <taxon>Acacieae</taxon>
        <taxon>Acacia</taxon>
    </lineage>
</organism>
<dbReference type="EMBL" id="JAWXYG010000001">
    <property type="protein sequence ID" value="KAK4285551.1"/>
    <property type="molecule type" value="Genomic_DNA"/>
</dbReference>
<feature type="domain" description="Bromo" evidence="4">
    <location>
        <begin position="337"/>
        <end position="408"/>
    </location>
</feature>
<feature type="region of interest" description="Disordered" evidence="3">
    <location>
        <begin position="428"/>
        <end position="458"/>
    </location>
</feature>
<feature type="compositionally biased region" description="Basic and acidic residues" evidence="3">
    <location>
        <begin position="560"/>
        <end position="587"/>
    </location>
</feature>
<dbReference type="Proteomes" id="UP001293593">
    <property type="component" value="Unassembled WGS sequence"/>
</dbReference>
<feature type="region of interest" description="Disordered" evidence="3">
    <location>
        <begin position="130"/>
        <end position="323"/>
    </location>
</feature>
<feature type="compositionally biased region" description="Basic and acidic residues" evidence="3">
    <location>
        <begin position="492"/>
        <end position="502"/>
    </location>
</feature>
<dbReference type="InterPro" id="IPR009057">
    <property type="entry name" value="Homeodomain-like_sf"/>
</dbReference>
<dbReference type="Pfam" id="PF00439">
    <property type="entry name" value="Bromodomain"/>
    <property type="match status" value="1"/>
</dbReference>
<dbReference type="CDD" id="cd04369">
    <property type="entry name" value="Bromodomain"/>
    <property type="match status" value="1"/>
</dbReference>
<feature type="compositionally biased region" description="Basic and acidic residues" evidence="3">
    <location>
        <begin position="617"/>
        <end position="633"/>
    </location>
</feature>
<feature type="compositionally biased region" description="Polar residues" evidence="3">
    <location>
        <begin position="195"/>
        <end position="206"/>
    </location>
</feature>
<dbReference type="SMART" id="SM00717">
    <property type="entry name" value="SANT"/>
    <property type="match status" value="1"/>
</dbReference>
<gene>
    <name evidence="5" type="ORF">QN277_002237</name>
</gene>
<feature type="compositionally biased region" description="Polar residues" evidence="3">
    <location>
        <begin position="539"/>
        <end position="551"/>
    </location>
</feature>
<feature type="region of interest" description="Disordered" evidence="3">
    <location>
        <begin position="473"/>
        <end position="696"/>
    </location>
</feature>
<evidence type="ECO:0000256" key="1">
    <source>
        <dbReference type="ARBA" id="ARBA00023117"/>
    </source>
</evidence>
<evidence type="ECO:0000313" key="5">
    <source>
        <dbReference type="EMBL" id="KAK4285551.1"/>
    </source>
</evidence>
<dbReference type="AlphaFoldDB" id="A0AAE1NA78"/>
<dbReference type="InterPro" id="IPR001487">
    <property type="entry name" value="Bromodomain"/>
</dbReference>
<dbReference type="Gene3D" id="1.10.10.60">
    <property type="entry name" value="Homeodomain-like"/>
    <property type="match status" value="1"/>
</dbReference>
<dbReference type="SUPFAM" id="SSF47370">
    <property type="entry name" value="Bromodomain"/>
    <property type="match status" value="1"/>
</dbReference>
<dbReference type="SMART" id="SM00297">
    <property type="entry name" value="BROMO"/>
    <property type="match status" value="1"/>
</dbReference>
<protein>
    <recommendedName>
        <fullName evidence="4">Bromo domain-containing protein</fullName>
    </recommendedName>
</protein>
<feature type="compositionally biased region" description="Gly residues" evidence="3">
    <location>
        <begin position="600"/>
        <end position="615"/>
    </location>
</feature>
<comment type="caution">
    <text evidence="5">The sequence shown here is derived from an EMBL/GenBank/DDBJ whole genome shotgun (WGS) entry which is preliminary data.</text>
</comment>
<feature type="compositionally biased region" description="Basic and acidic residues" evidence="3">
    <location>
        <begin position="262"/>
        <end position="275"/>
    </location>
</feature>
<keyword evidence="1 2" id="KW-0103">Bromodomain</keyword>
<name>A0AAE1NA78_9FABA</name>
<accession>A0AAE1NA78</accession>
<keyword evidence="6" id="KW-1185">Reference proteome</keyword>
<dbReference type="InterPro" id="IPR036427">
    <property type="entry name" value="Bromodomain-like_sf"/>
</dbReference>
<sequence>MENHPRSPETHPHHHKWGTLEELLLACAVQRHGFKDWDAVATEVQTRTTLLVTANHCRQRFLDLSRRFAANLDDAVPDTLPAGDDVDHVPWLDELRKLRVSELQEAVQRSDDSILSLQLKVKRLEEERGKSLKENVGEEEEKPDLAGSGDPKPQKDKKGGLEKVPEATSAEPATRLDEDHNIKQPASDESDRENQSVNESNSTVSVGKTGEGEIKLEPNPDQAGPNEPDAVERKANPLGEESNNGSYDAAAKVPTGDSLPPSEERKVEDSSELRDSVTNSRDGGGEGGTRESSEVQSSASLTRKRKPRRRKEGEESPENDEVAMKVQPLIAVLDSIKGHDHNSLFQRRLESQELEKYKKVVRQQMDYETIQRRLRNGTYSRCTHAFFRDLLLLFTNAATFFPKESAESCAAHQLGQLVSAEVAHRIPVTRPEPLTRNPDSLPPNPSSASKPNPDSLLSKHKASAPILFSRKRSAFSAKPSISSATFGQKGDMTGHEKKKPAADTKPPPLKPSSSDTDDEPPTKKEKPITRVRSLRRSNKNLTVTTGNSNKKAGTISKPPEPPKPDKSKAEGSAGTDKKRSAAVDFLKRIKRSAPTEALRSGGGGSGSSSKGGGSSGKDQKKMISGGKGKEKASKQGGGGGSSSSGDKKNNENENSSQSKRSVGRPPKKVAEASNVSAKRGRENGGKEKRPKKRSKR</sequence>
<dbReference type="PANTHER" id="PTHR37888">
    <property type="entry name" value="DNA-BINDING BROMODOMAIN-CONTAINING PROTEIN"/>
    <property type="match status" value="1"/>
</dbReference>
<dbReference type="Gene3D" id="1.20.920.10">
    <property type="entry name" value="Bromodomain-like"/>
    <property type="match status" value="1"/>
</dbReference>
<evidence type="ECO:0000313" key="6">
    <source>
        <dbReference type="Proteomes" id="UP001293593"/>
    </source>
</evidence>
<dbReference type="PROSITE" id="PS50014">
    <property type="entry name" value="BROMODOMAIN_2"/>
    <property type="match status" value="1"/>
</dbReference>
<reference evidence="5" key="1">
    <citation type="submission" date="2023-10" db="EMBL/GenBank/DDBJ databases">
        <title>Chromosome-level genome of the transformable northern wattle, Acacia crassicarpa.</title>
        <authorList>
            <person name="Massaro I."/>
            <person name="Sinha N.R."/>
            <person name="Poethig S."/>
            <person name="Leichty A.R."/>
        </authorList>
    </citation>
    <scope>NUCLEOTIDE SEQUENCE</scope>
    <source>
        <strain evidence="5">Acra3RX</strain>
        <tissue evidence="5">Leaf</tissue>
    </source>
</reference>